<accession>A0A6A5Z4S9</accession>
<dbReference type="PROSITE" id="PS00218">
    <property type="entry name" value="AMINO_ACID_PERMEASE_1"/>
    <property type="match status" value="1"/>
</dbReference>
<feature type="region of interest" description="Disordered" evidence="7">
    <location>
        <begin position="1"/>
        <end position="25"/>
    </location>
</feature>
<feature type="transmembrane region" description="Helical" evidence="8">
    <location>
        <begin position="188"/>
        <end position="208"/>
    </location>
</feature>
<dbReference type="PANTHER" id="PTHR43341:SF20">
    <property type="entry name" value="AAT FAMILY AMINO ACID TRANSPORTER"/>
    <property type="match status" value="1"/>
</dbReference>
<dbReference type="Gene3D" id="1.20.1740.10">
    <property type="entry name" value="Amino acid/polyamine transporter I"/>
    <property type="match status" value="1"/>
</dbReference>
<feature type="transmembrane region" description="Helical" evidence="8">
    <location>
        <begin position="381"/>
        <end position="399"/>
    </location>
</feature>
<keyword evidence="5 8" id="KW-1133">Transmembrane helix</keyword>
<keyword evidence="3 8" id="KW-0812">Transmembrane</keyword>
<feature type="transmembrane region" description="Helical" evidence="8">
    <location>
        <begin position="488"/>
        <end position="507"/>
    </location>
</feature>
<keyword evidence="4" id="KW-0029">Amino-acid transport</keyword>
<organism evidence="10 11">
    <name type="scientific">Lophiotrema nucula</name>
    <dbReference type="NCBI Taxonomy" id="690887"/>
    <lineage>
        <taxon>Eukaryota</taxon>
        <taxon>Fungi</taxon>
        <taxon>Dikarya</taxon>
        <taxon>Ascomycota</taxon>
        <taxon>Pezizomycotina</taxon>
        <taxon>Dothideomycetes</taxon>
        <taxon>Pleosporomycetidae</taxon>
        <taxon>Pleosporales</taxon>
        <taxon>Lophiotremataceae</taxon>
        <taxon>Lophiotrema</taxon>
    </lineage>
</organism>
<keyword evidence="11" id="KW-1185">Reference proteome</keyword>
<evidence type="ECO:0000256" key="2">
    <source>
        <dbReference type="ARBA" id="ARBA00022448"/>
    </source>
</evidence>
<dbReference type="Proteomes" id="UP000799770">
    <property type="component" value="Unassembled WGS sequence"/>
</dbReference>
<keyword evidence="2" id="KW-0813">Transport</keyword>
<dbReference type="GO" id="GO:0016020">
    <property type="term" value="C:membrane"/>
    <property type="evidence" value="ECO:0007669"/>
    <property type="project" value="UniProtKB-SubCell"/>
</dbReference>
<comment type="subcellular location">
    <subcellularLocation>
        <location evidence="1">Membrane</location>
        <topology evidence="1">Multi-pass membrane protein</topology>
    </subcellularLocation>
</comment>
<dbReference type="EMBL" id="ML977326">
    <property type="protein sequence ID" value="KAF2113897.1"/>
    <property type="molecule type" value="Genomic_DNA"/>
</dbReference>
<evidence type="ECO:0000256" key="5">
    <source>
        <dbReference type="ARBA" id="ARBA00022989"/>
    </source>
</evidence>
<feature type="transmembrane region" description="Helical" evidence="8">
    <location>
        <begin position="243"/>
        <end position="264"/>
    </location>
</feature>
<feature type="transmembrane region" description="Helical" evidence="8">
    <location>
        <begin position="121"/>
        <end position="143"/>
    </location>
</feature>
<dbReference type="GO" id="GO:0015171">
    <property type="term" value="F:amino acid transmembrane transporter activity"/>
    <property type="evidence" value="ECO:0007669"/>
    <property type="project" value="TreeGrafter"/>
</dbReference>
<dbReference type="OrthoDB" id="3900342at2759"/>
<feature type="transmembrane region" description="Helical" evidence="8">
    <location>
        <begin position="284"/>
        <end position="303"/>
    </location>
</feature>
<feature type="compositionally biased region" description="Polar residues" evidence="7">
    <location>
        <begin position="1"/>
        <end position="18"/>
    </location>
</feature>
<dbReference type="PANTHER" id="PTHR43341">
    <property type="entry name" value="AMINO ACID PERMEASE"/>
    <property type="match status" value="1"/>
</dbReference>
<evidence type="ECO:0000256" key="1">
    <source>
        <dbReference type="ARBA" id="ARBA00004141"/>
    </source>
</evidence>
<dbReference type="Pfam" id="PF00324">
    <property type="entry name" value="AA_permease"/>
    <property type="match status" value="1"/>
</dbReference>
<feature type="domain" description="Amino acid permease/ SLC12A" evidence="9">
    <location>
        <begin position="41"/>
        <end position="513"/>
    </location>
</feature>
<dbReference type="InterPro" id="IPR004840">
    <property type="entry name" value="Amino_acid_permease_CS"/>
</dbReference>
<dbReference type="InterPro" id="IPR050524">
    <property type="entry name" value="APC_YAT"/>
</dbReference>
<evidence type="ECO:0000256" key="7">
    <source>
        <dbReference type="SAM" id="MobiDB-lite"/>
    </source>
</evidence>
<evidence type="ECO:0000259" key="9">
    <source>
        <dbReference type="Pfam" id="PF00324"/>
    </source>
</evidence>
<name>A0A6A5Z4S9_9PLEO</name>
<gene>
    <name evidence="10" type="ORF">BDV96DRAFT_522467</name>
</gene>
<feature type="transmembrane region" description="Helical" evidence="8">
    <location>
        <begin position="69"/>
        <end position="89"/>
    </location>
</feature>
<evidence type="ECO:0000256" key="3">
    <source>
        <dbReference type="ARBA" id="ARBA00022692"/>
    </source>
</evidence>
<feature type="transmembrane region" description="Helical" evidence="8">
    <location>
        <begin position="458"/>
        <end position="482"/>
    </location>
</feature>
<proteinExistence type="predicted"/>
<dbReference type="PIRSF" id="PIRSF006060">
    <property type="entry name" value="AA_transporter"/>
    <property type="match status" value="1"/>
</dbReference>
<evidence type="ECO:0000256" key="4">
    <source>
        <dbReference type="ARBA" id="ARBA00022970"/>
    </source>
</evidence>
<evidence type="ECO:0000256" key="6">
    <source>
        <dbReference type="ARBA" id="ARBA00023136"/>
    </source>
</evidence>
<evidence type="ECO:0000313" key="11">
    <source>
        <dbReference type="Proteomes" id="UP000799770"/>
    </source>
</evidence>
<protein>
    <submittedName>
        <fullName evidence="10">Putative arginine permease</fullName>
    </submittedName>
</protein>
<reference evidence="10" key="1">
    <citation type="journal article" date="2020" name="Stud. Mycol.">
        <title>101 Dothideomycetes genomes: a test case for predicting lifestyles and emergence of pathogens.</title>
        <authorList>
            <person name="Haridas S."/>
            <person name="Albert R."/>
            <person name="Binder M."/>
            <person name="Bloem J."/>
            <person name="Labutti K."/>
            <person name="Salamov A."/>
            <person name="Andreopoulos B."/>
            <person name="Baker S."/>
            <person name="Barry K."/>
            <person name="Bills G."/>
            <person name="Bluhm B."/>
            <person name="Cannon C."/>
            <person name="Castanera R."/>
            <person name="Culley D."/>
            <person name="Daum C."/>
            <person name="Ezra D."/>
            <person name="Gonzalez J."/>
            <person name="Henrissat B."/>
            <person name="Kuo A."/>
            <person name="Liang C."/>
            <person name="Lipzen A."/>
            <person name="Lutzoni F."/>
            <person name="Magnuson J."/>
            <person name="Mondo S."/>
            <person name="Nolan M."/>
            <person name="Ohm R."/>
            <person name="Pangilinan J."/>
            <person name="Park H.-J."/>
            <person name="Ramirez L."/>
            <person name="Alfaro M."/>
            <person name="Sun H."/>
            <person name="Tritt A."/>
            <person name="Yoshinaga Y."/>
            <person name="Zwiers L.-H."/>
            <person name="Turgeon B."/>
            <person name="Goodwin S."/>
            <person name="Spatafora J."/>
            <person name="Crous P."/>
            <person name="Grigoriev I."/>
        </authorList>
    </citation>
    <scope>NUCLEOTIDE SEQUENCE</scope>
    <source>
        <strain evidence="10">CBS 627.86</strain>
    </source>
</reference>
<evidence type="ECO:0000313" key="10">
    <source>
        <dbReference type="EMBL" id="KAF2113897.1"/>
    </source>
</evidence>
<evidence type="ECO:0000256" key="8">
    <source>
        <dbReference type="SAM" id="Phobius"/>
    </source>
</evidence>
<feature type="transmembrane region" description="Helical" evidence="8">
    <location>
        <begin position="42"/>
        <end position="63"/>
    </location>
</feature>
<sequence length="545" mass="58792">MEKSAEQSGLDVTNSNEYRNGDVTEVKGADHEMKRGLRPRHLQMIAIGGVIGTGLFLGTAGNLQNGGPAGLFISYCIMASLLFAVMTALGEMIAEFPMAGGQFALADRFVSPELGFAMGWLFWYNYIVVLPAELSAAAVLVSYWTPAGQADSTCTTAVCSNALWIGIFLIVVYAINFAGTRVYGEMEFWFCSIKVITIVGLIILGIIVSAGGGPNGQAIGFKYWKETGGFMQLDGIPGAEGRFLGFFSVLISAAFAFIGSEITAIGAAETANPRKAVPSAIKGVWIRLVLFYLCSAFLIGILVSPKDPSLNLKSTAAKSPFVIAIKNAGIPALPSIINAVLLSSAWSAGCADLFVSSRTLYGLYSRGHAPSIIGKVRSDGLPWVAVTIGAFFALLSFMAGAKGSAGKAFGYFANMTAICGMISWSCILWTFIRWHKGLERQGIDRRTLAYRAPFQPYLSYYGIGICVLVLIFGGFTAFLHHFDTSTFITTYFPIPFFLVLFFGYKFLKKSKFHNYMDMDFKTGSSSTLATEPPKKGLIARIADKI</sequence>
<feature type="transmembrane region" description="Helical" evidence="8">
    <location>
        <begin position="155"/>
        <end position="176"/>
    </location>
</feature>
<feature type="transmembrane region" description="Helical" evidence="8">
    <location>
        <begin position="411"/>
        <end position="432"/>
    </location>
</feature>
<dbReference type="InterPro" id="IPR004841">
    <property type="entry name" value="AA-permease/SLC12A_dom"/>
</dbReference>
<keyword evidence="6 8" id="KW-0472">Membrane</keyword>
<dbReference type="AlphaFoldDB" id="A0A6A5Z4S9"/>
<dbReference type="FunFam" id="1.20.1740.10:FF:000006">
    <property type="entry name" value="General amino acid permease"/>
    <property type="match status" value="1"/>
</dbReference>